<reference evidence="1" key="1">
    <citation type="submission" date="2016-10" db="EMBL/GenBank/DDBJ databases">
        <authorList>
            <person name="de Groot N.N."/>
        </authorList>
    </citation>
    <scope>NUCLEOTIDE SEQUENCE</scope>
</reference>
<proteinExistence type="predicted"/>
<organism evidence="1">
    <name type="scientific">hydrothermal vent metagenome</name>
    <dbReference type="NCBI Taxonomy" id="652676"/>
    <lineage>
        <taxon>unclassified sequences</taxon>
        <taxon>metagenomes</taxon>
        <taxon>ecological metagenomes</taxon>
    </lineage>
</organism>
<dbReference type="AlphaFoldDB" id="A0A1W1D7B8"/>
<sequence>MELRYPLPSKRFKLKKIRIFSIFSYKNTTLLVFFQKKP</sequence>
<dbReference type="EMBL" id="FPHR01000002">
    <property type="protein sequence ID" value="SFV76370.1"/>
    <property type="molecule type" value="Genomic_DNA"/>
</dbReference>
<accession>A0A1W1D7B8</accession>
<name>A0A1W1D7B8_9ZZZZ</name>
<protein>
    <submittedName>
        <fullName evidence="1">Uncharacterized protein</fullName>
    </submittedName>
</protein>
<gene>
    <name evidence="1" type="ORF">MNB_SUP05-4-480</name>
</gene>
<evidence type="ECO:0000313" key="1">
    <source>
        <dbReference type="EMBL" id="SFV76370.1"/>
    </source>
</evidence>